<name>A0AAW0BQI0_9AGAR</name>
<proteinExistence type="predicted"/>
<dbReference type="EMBL" id="JAYKXP010000086">
    <property type="protein sequence ID" value="KAK7028944.1"/>
    <property type="molecule type" value="Genomic_DNA"/>
</dbReference>
<evidence type="ECO:0000313" key="3">
    <source>
        <dbReference type="Proteomes" id="UP001383192"/>
    </source>
</evidence>
<feature type="transmembrane region" description="Helical" evidence="1">
    <location>
        <begin position="20"/>
        <end position="39"/>
    </location>
</feature>
<reference evidence="2 3" key="1">
    <citation type="submission" date="2024-01" db="EMBL/GenBank/DDBJ databases">
        <title>A draft genome for a cacao thread blight-causing isolate of Paramarasmius palmivorus.</title>
        <authorList>
            <person name="Baruah I.K."/>
            <person name="Bukari Y."/>
            <person name="Amoako-Attah I."/>
            <person name="Meinhardt L.W."/>
            <person name="Bailey B.A."/>
            <person name="Cohen S.P."/>
        </authorList>
    </citation>
    <scope>NUCLEOTIDE SEQUENCE [LARGE SCALE GENOMIC DNA]</scope>
    <source>
        <strain evidence="2 3">GH-12</strain>
    </source>
</reference>
<dbReference type="Proteomes" id="UP001383192">
    <property type="component" value="Unassembled WGS sequence"/>
</dbReference>
<keyword evidence="1" id="KW-0812">Transmembrane</keyword>
<organism evidence="2 3">
    <name type="scientific">Paramarasmius palmivorus</name>
    <dbReference type="NCBI Taxonomy" id="297713"/>
    <lineage>
        <taxon>Eukaryota</taxon>
        <taxon>Fungi</taxon>
        <taxon>Dikarya</taxon>
        <taxon>Basidiomycota</taxon>
        <taxon>Agaricomycotina</taxon>
        <taxon>Agaricomycetes</taxon>
        <taxon>Agaricomycetidae</taxon>
        <taxon>Agaricales</taxon>
        <taxon>Marasmiineae</taxon>
        <taxon>Marasmiaceae</taxon>
        <taxon>Paramarasmius</taxon>
    </lineage>
</organism>
<feature type="transmembrane region" description="Helical" evidence="1">
    <location>
        <begin position="205"/>
        <end position="228"/>
    </location>
</feature>
<feature type="transmembrane region" description="Helical" evidence="1">
    <location>
        <begin position="85"/>
        <end position="106"/>
    </location>
</feature>
<gene>
    <name evidence="2" type="ORF">VNI00_014784</name>
</gene>
<evidence type="ECO:0000256" key="1">
    <source>
        <dbReference type="SAM" id="Phobius"/>
    </source>
</evidence>
<dbReference type="AlphaFoldDB" id="A0AAW0BQI0"/>
<accession>A0AAW0BQI0</accession>
<keyword evidence="3" id="KW-1185">Reference proteome</keyword>
<keyword evidence="1" id="KW-0472">Membrane</keyword>
<feature type="transmembrane region" description="Helical" evidence="1">
    <location>
        <begin position="161"/>
        <end position="184"/>
    </location>
</feature>
<feature type="transmembrane region" description="Helical" evidence="1">
    <location>
        <begin position="248"/>
        <end position="274"/>
    </location>
</feature>
<comment type="caution">
    <text evidence="2">The sequence shown here is derived from an EMBL/GenBank/DDBJ whole genome shotgun (WGS) entry which is preliminary data.</text>
</comment>
<sequence>MALDPNYQTLAQITITALNHFIYGIYTTTFGFCASILYRKSTILKLVTAIFLFTFTTVEKASSFTADIYGSCESCHSKSEYVERLYYLAYYFRFASSAVADGILLLRYYAVLGRRWRTIVLPGLIYLGSHIAGFIVIFESIPDAVEVVAGVELHGFKDVAVGMTGLVIGLNNLLMSSLIGFRIFATTREVAPHFHSKPRRMYNTAVAATLESGVLYSVFLAVTCIFQIKFAWPRSKPDDYTNFTIWRIVISALLRCWSSVAGIASTTIIVRIALGRSIDQSVIQTV</sequence>
<feature type="transmembrane region" description="Helical" evidence="1">
    <location>
        <begin position="46"/>
        <end position="65"/>
    </location>
</feature>
<keyword evidence="1" id="KW-1133">Transmembrane helix</keyword>
<evidence type="ECO:0000313" key="2">
    <source>
        <dbReference type="EMBL" id="KAK7028944.1"/>
    </source>
</evidence>
<protein>
    <submittedName>
        <fullName evidence="2">Uncharacterized protein</fullName>
    </submittedName>
</protein>
<feature type="transmembrane region" description="Helical" evidence="1">
    <location>
        <begin position="118"/>
        <end position="141"/>
    </location>
</feature>